<dbReference type="Proteomes" id="UP001652625">
    <property type="component" value="Chromosome 12"/>
</dbReference>
<protein>
    <submittedName>
        <fullName evidence="3">Uncharacterized protein LOC100213583</fullName>
    </submittedName>
</protein>
<organism evidence="2 3">
    <name type="scientific">Hydra vulgaris</name>
    <name type="common">Hydra</name>
    <name type="synonym">Hydra attenuata</name>
    <dbReference type="NCBI Taxonomy" id="6087"/>
    <lineage>
        <taxon>Eukaryota</taxon>
        <taxon>Metazoa</taxon>
        <taxon>Cnidaria</taxon>
        <taxon>Hydrozoa</taxon>
        <taxon>Hydroidolina</taxon>
        <taxon>Anthoathecata</taxon>
        <taxon>Aplanulata</taxon>
        <taxon>Hydridae</taxon>
        <taxon>Hydra</taxon>
    </lineage>
</organism>
<sequence>MAVSWSVSKRTQGNDIFKSITDGLAPVLKETRLNEALKLYQEAINSAAFSEERNSAYKNHGITALSLFKVYLSRANEKPLRTFNFYMQVCQSSLFLSLENSINKPNEWKHHIIQKSIEAIELYINCLLFEKEYSLQISSLNELIQQNKILKIVKVYITYRLSNLHHQLSIKYLDEKEINESFKSINDCNYFYEECFRYNKQVNAEHIDVEFNFWSDLDQLKTSIDLQICILDGLKAKHEADLTYHKCINESESVDIELAWNAIDMYRVAIKATATKDIELEAEITSIIGVIYEKILLIKERAKQCYRHALGLAESMKPKLFTAEAWYIRAVNAINKFQKEVVDEEEKVKEAEKEKVISRIKEDLNKIRENASISYKHFLIFIYENYPPKDSAHKLDKNEMKEKDDWCLKEEYKKSLIHYHPDKNKGEIYGMEWFFIVDEISKHLGRIYNIMKS</sequence>
<dbReference type="SUPFAM" id="SSF46565">
    <property type="entry name" value="Chaperone J-domain"/>
    <property type="match status" value="1"/>
</dbReference>
<evidence type="ECO:0000256" key="1">
    <source>
        <dbReference type="SAM" id="Coils"/>
    </source>
</evidence>
<dbReference type="GeneID" id="100213583"/>
<proteinExistence type="predicted"/>
<name>A0ABM4D6F7_HYDVU</name>
<keyword evidence="2" id="KW-1185">Reference proteome</keyword>
<evidence type="ECO:0000313" key="2">
    <source>
        <dbReference type="Proteomes" id="UP001652625"/>
    </source>
</evidence>
<accession>A0ABM4D6F7</accession>
<evidence type="ECO:0000313" key="3">
    <source>
        <dbReference type="RefSeq" id="XP_065669880.1"/>
    </source>
</evidence>
<gene>
    <name evidence="3" type="primary">LOC100213583</name>
</gene>
<dbReference type="RefSeq" id="XP_065669880.1">
    <property type="nucleotide sequence ID" value="XM_065813808.1"/>
</dbReference>
<reference evidence="3" key="1">
    <citation type="submission" date="2025-08" db="UniProtKB">
        <authorList>
            <consortium name="RefSeq"/>
        </authorList>
    </citation>
    <scope>IDENTIFICATION</scope>
</reference>
<keyword evidence="1" id="KW-0175">Coiled coil</keyword>
<dbReference type="InterPro" id="IPR036869">
    <property type="entry name" value="J_dom_sf"/>
</dbReference>
<feature type="coiled-coil region" evidence="1">
    <location>
        <begin position="334"/>
        <end position="370"/>
    </location>
</feature>